<evidence type="ECO:0000313" key="2">
    <source>
        <dbReference type="EMBL" id="GKX27973.1"/>
    </source>
</evidence>
<keyword evidence="3" id="KW-1185">Reference proteome</keyword>
<dbReference type="Pfam" id="PF02492">
    <property type="entry name" value="cobW"/>
    <property type="match status" value="1"/>
</dbReference>
<evidence type="ECO:0000313" key="3">
    <source>
        <dbReference type="Proteomes" id="UP001144256"/>
    </source>
</evidence>
<evidence type="ECO:0000259" key="1">
    <source>
        <dbReference type="Pfam" id="PF02492"/>
    </source>
</evidence>
<dbReference type="PANTHER" id="PTHR13748">
    <property type="entry name" value="COBW-RELATED"/>
    <property type="match status" value="1"/>
</dbReference>
<feature type="domain" description="CobW/HypB/UreG nucleotide-binding" evidence="1">
    <location>
        <begin position="4"/>
        <end position="178"/>
    </location>
</feature>
<dbReference type="Proteomes" id="UP001144256">
    <property type="component" value="Unassembled WGS sequence"/>
</dbReference>
<reference evidence="2" key="1">
    <citation type="submission" date="2022-06" db="EMBL/GenBank/DDBJ databases">
        <title>Vallitalea longa sp. nov., an anaerobic bacterium isolated from marine sediment.</title>
        <authorList>
            <person name="Hirano S."/>
            <person name="Terahara T."/>
            <person name="Mori K."/>
            <person name="Hamada M."/>
            <person name="Matsumoto R."/>
            <person name="Kobayashi T."/>
        </authorList>
    </citation>
    <scope>NUCLEOTIDE SEQUENCE</scope>
    <source>
        <strain evidence="2">SH18-1</strain>
    </source>
</reference>
<comment type="caution">
    <text evidence="2">The sequence shown here is derived from an EMBL/GenBank/DDBJ whole genome shotgun (WGS) entry which is preliminary data.</text>
</comment>
<dbReference type="GO" id="GO:0005737">
    <property type="term" value="C:cytoplasm"/>
    <property type="evidence" value="ECO:0007669"/>
    <property type="project" value="TreeGrafter"/>
</dbReference>
<protein>
    <recommendedName>
        <fullName evidence="1">CobW/HypB/UreG nucleotide-binding domain-containing protein</fullName>
    </recommendedName>
</protein>
<sequence>MTKIYLITGFLGSGKTSFLQNVLDNDTSRSGVLMNEFGSISIDSSLVQRKDMDMIELTNGSIFCSCLKNNFIESLRILIERKLENLYIESSGLADPANMLTIIDLLTEQCSHDFTYEGSICIIDGLHFMKEINMMVSVENQIKHSKIILLNKMDLISPELATEIKNKLRSINNQAPIYEMVNGRIDFNSLKFSAIITNEAGESSNTTENRPKTIIIKLKDNNISIDDIITTINFLKEFCYRIKGFITIEGITYKIDTVNEKLDVIQYKHTSEKFDDQTLVLISKIGIGIISKILTFIQQSLKNKIDIIS</sequence>
<dbReference type="InterPro" id="IPR027417">
    <property type="entry name" value="P-loop_NTPase"/>
</dbReference>
<gene>
    <name evidence="2" type="ORF">SH1V18_04530</name>
</gene>
<name>A0A9W5YAZ6_9FIRM</name>
<dbReference type="RefSeq" id="WP_281811803.1">
    <property type="nucleotide sequence ID" value="NZ_BRLB01000001.1"/>
</dbReference>
<dbReference type="InterPro" id="IPR003495">
    <property type="entry name" value="CobW/HypB/UreG_nucleotide-bd"/>
</dbReference>
<dbReference type="EMBL" id="BRLB01000001">
    <property type="protein sequence ID" value="GKX27973.1"/>
    <property type="molecule type" value="Genomic_DNA"/>
</dbReference>
<dbReference type="InterPro" id="IPR051316">
    <property type="entry name" value="Zinc-reg_GTPase_activator"/>
</dbReference>
<organism evidence="2 3">
    <name type="scientific">Vallitalea longa</name>
    <dbReference type="NCBI Taxonomy" id="2936439"/>
    <lineage>
        <taxon>Bacteria</taxon>
        <taxon>Bacillati</taxon>
        <taxon>Bacillota</taxon>
        <taxon>Clostridia</taxon>
        <taxon>Lachnospirales</taxon>
        <taxon>Vallitaleaceae</taxon>
        <taxon>Vallitalea</taxon>
    </lineage>
</organism>
<proteinExistence type="predicted"/>
<dbReference type="AlphaFoldDB" id="A0A9W5YAZ6"/>
<accession>A0A9W5YAZ6</accession>
<dbReference type="PANTHER" id="PTHR13748:SF62">
    <property type="entry name" value="COBW DOMAIN-CONTAINING PROTEIN"/>
    <property type="match status" value="1"/>
</dbReference>
<dbReference type="Gene3D" id="3.40.50.300">
    <property type="entry name" value="P-loop containing nucleotide triphosphate hydrolases"/>
    <property type="match status" value="1"/>
</dbReference>
<dbReference type="CDD" id="cd03112">
    <property type="entry name" value="CobW-like"/>
    <property type="match status" value="1"/>
</dbReference>
<dbReference type="SUPFAM" id="SSF52540">
    <property type="entry name" value="P-loop containing nucleoside triphosphate hydrolases"/>
    <property type="match status" value="1"/>
</dbReference>